<evidence type="ECO:0000313" key="2">
    <source>
        <dbReference type="EMBL" id="HIU48248.1"/>
    </source>
</evidence>
<keyword evidence="1" id="KW-0732">Signal</keyword>
<reference evidence="2" key="1">
    <citation type="submission" date="2020-10" db="EMBL/GenBank/DDBJ databases">
        <authorList>
            <person name="Gilroy R."/>
        </authorList>
    </citation>
    <scope>NUCLEOTIDE SEQUENCE</scope>
    <source>
        <strain evidence="2">ChiSjej4B22-9803</strain>
    </source>
</reference>
<feature type="chain" id="PRO_5038909388" description="DUF3221 domain-containing protein" evidence="1">
    <location>
        <begin position="27"/>
        <end position="137"/>
    </location>
</feature>
<dbReference type="Proteomes" id="UP000824111">
    <property type="component" value="Unassembled WGS sequence"/>
</dbReference>
<dbReference type="AlphaFoldDB" id="A0A9D1S6H1"/>
<dbReference type="EMBL" id="DVND01000069">
    <property type="protein sequence ID" value="HIU48248.1"/>
    <property type="molecule type" value="Genomic_DNA"/>
</dbReference>
<name>A0A9D1S6H1_9FIRM</name>
<evidence type="ECO:0000313" key="3">
    <source>
        <dbReference type="Proteomes" id="UP000824111"/>
    </source>
</evidence>
<reference evidence="2" key="2">
    <citation type="journal article" date="2021" name="PeerJ">
        <title>Extensive microbial diversity within the chicken gut microbiome revealed by metagenomics and culture.</title>
        <authorList>
            <person name="Gilroy R."/>
            <person name="Ravi A."/>
            <person name="Getino M."/>
            <person name="Pursley I."/>
            <person name="Horton D.L."/>
            <person name="Alikhan N.F."/>
            <person name="Baker D."/>
            <person name="Gharbi K."/>
            <person name="Hall N."/>
            <person name="Watson M."/>
            <person name="Adriaenssens E.M."/>
            <person name="Foster-Nyarko E."/>
            <person name="Jarju S."/>
            <person name="Secka A."/>
            <person name="Antonio M."/>
            <person name="Oren A."/>
            <person name="Chaudhuri R.R."/>
            <person name="La Ragione R."/>
            <person name="Hildebrand F."/>
            <person name="Pallen M.J."/>
        </authorList>
    </citation>
    <scope>NUCLEOTIDE SEQUENCE</scope>
    <source>
        <strain evidence="2">ChiSjej4B22-9803</strain>
    </source>
</reference>
<proteinExistence type="predicted"/>
<evidence type="ECO:0008006" key="4">
    <source>
        <dbReference type="Google" id="ProtNLM"/>
    </source>
</evidence>
<feature type="signal peptide" evidence="1">
    <location>
        <begin position="1"/>
        <end position="26"/>
    </location>
</feature>
<evidence type="ECO:0000256" key="1">
    <source>
        <dbReference type="SAM" id="SignalP"/>
    </source>
</evidence>
<protein>
    <recommendedName>
        <fullName evidence="4">DUF3221 domain-containing protein</fullName>
    </recommendedName>
</protein>
<comment type="caution">
    <text evidence="2">The sequence shown here is derived from an EMBL/GenBank/DDBJ whole genome shotgun (WGS) entry which is preliminary data.</text>
</comment>
<sequence>MKKKILSLVLACMMLLLSGGIPAVLAAEEITVVRGLEFYGEDGLPVETVKQGLLTAKITLWAETEQAPTAKLVLVGYQETDGVKRLYSVHESEDTVLEQGVDTDLSAAAQITQEEISGRVEYKAMVWKGGYVGEMGF</sequence>
<accession>A0A9D1S6H1</accession>
<organism evidence="2 3">
    <name type="scientific">Candidatus Avimonoglobus intestinipullorum</name>
    <dbReference type="NCBI Taxonomy" id="2840699"/>
    <lineage>
        <taxon>Bacteria</taxon>
        <taxon>Bacillati</taxon>
        <taxon>Bacillota</taxon>
        <taxon>Clostridia</taxon>
        <taxon>Eubacteriales</taxon>
        <taxon>Candidatus Avimonoglobus</taxon>
    </lineage>
</organism>
<gene>
    <name evidence="2" type="ORF">IAB04_02680</name>
</gene>